<dbReference type="Proteomes" id="UP000604117">
    <property type="component" value="Unassembled WGS sequence"/>
</dbReference>
<keyword evidence="3" id="KW-1185">Reference proteome</keyword>
<feature type="transmembrane region" description="Helical" evidence="1">
    <location>
        <begin position="60"/>
        <end position="81"/>
    </location>
</feature>
<evidence type="ECO:0000256" key="1">
    <source>
        <dbReference type="SAM" id="Phobius"/>
    </source>
</evidence>
<name>A0ABQ4CZ24_9ACTN</name>
<accession>A0ABQ4CZ24</accession>
<sequence>MMTTPGGRPRVGVNVALALLALPLLPIGCLSAVGLLLSMAPSTPCRQPWAEDASDCGAEPVAVLPSAVLSCGYVLLAALLATRTRFPVWFRILALALAPVAAAPLVWALFFYRPYGA</sequence>
<feature type="transmembrane region" description="Helical" evidence="1">
    <location>
        <begin position="88"/>
        <end position="112"/>
    </location>
</feature>
<organism evidence="2 3">
    <name type="scientific">Asanoa siamensis</name>
    <dbReference type="NCBI Taxonomy" id="926357"/>
    <lineage>
        <taxon>Bacteria</taxon>
        <taxon>Bacillati</taxon>
        <taxon>Actinomycetota</taxon>
        <taxon>Actinomycetes</taxon>
        <taxon>Micromonosporales</taxon>
        <taxon>Micromonosporaceae</taxon>
        <taxon>Asanoa</taxon>
    </lineage>
</organism>
<protein>
    <submittedName>
        <fullName evidence="2">Uncharacterized protein</fullName>
    </submittedName>
</protein>
<feature type="transmembrane region" description="Helical" evidence="1">
    <location>
        <begin position="12"/>
        <end position="40"/>
    </location>
</feature>
<keyword evidence="1" id="KW-1133">Transmembrane helix</keyword>
<evidence type="ECO:0000313" key="2">
    <source>
        <dbReference type="EMBL" id="GIF76534.1"/>
    </source>
</evidence>
<dbReference type="EMBL" id="BONE01000063">
    <property type="protein sequence ID" value="GIF76534.1"/>
    <property type="molecule type" value="Genomic_DNA"/>
</dbReference>
<evidence type="ECO:0000313" key="3">
    <source>
        <dbReference type="Proteomes" id="UP000604117"/>
    </source>
</evidence>
<gene>
    <name evidence="2" type="ORF">Asi02nite_60520</name>
</gene>
<reference evidence="2 3" key="1">
    <citation type="submission" date="2021-01" db="EMBL/GenBank/DDBJ databases">
        <title>Whole genome shotgun sequence of Asanoa siamensis NBRC 107932.</title>
        <authorList>
            <person name="Komaki H."/>
            <person name="Tamura T."/>
        </authorList>
    </citation>
    <scope>NUCLEOTIDE SEQUENCE [LARGE SCALE GENOMIC DNA]</scope>
    <source>
        <strain evidence="2 3">NBRC 107932</strain>
    </source>
</reference>
<comment type="caution">
    <text evidence="2">The sequence shown here is derived from an EMBL/GenBank/DDBJ whole genome shotgun (WGS) entry which is preliminary data.</text>
</comment>
<keyword evidence="1" id="KW-0812">Transmembrane</keyword>
<keyword evidence="1" id="KW-0472">Membrane</keyword>
<proteinExistence type="predicted"/>